<reference evidence="1" key="1">
    <citation type="submission" date="2023-02" db="EMBL/GenBank/DDBJ databases">
        <title>A novel hydrolase synthesized by Rhodococcus erythropolis HQ is responsible for the detoxification of Zearalenone.</title>
        <authorList>
            <person name="Hu J."/>
            <person name="Xu J."/>
        </authorList>
    </citation>
    <scope>NUCLEOTIDE SEQUENCE</scope>
    <source>
        <strain evidence="1">HQ</strain>
    </source>
</reference>
<gene>
    <name evidence="1" type="ORF">PXH69_24400</name>
</gene>
<name>A0AAW6LS76_RHOSG</name>
<evidence type="ECO:0000313" key="2">
    <source>
        <dbReference type="Proteomes" id="UP001217325"/>
    </source>
</evidence>
<organism evidence="1 2">
    <name type="scientific">Rhodococcus qingshengii</name>
    <dbReference type="NCBI Taxonomy" id="334542"/>
    <lineage>
        <taxon>Bacteria</taxon>
        <taxon>Bacillati</taxon>
        <taxon>Actinomycetota</taxon>
        <taxon>Actinomycetes</taxon>
        <taxon>Mycobacteriales</taxon>
        <taxon>Nocardiaceae</taxon>
        <taxon>Rhodococcus</taxon>
        <taxon>Rhodococcus erythropolis group</taxon>
    </lineage>
</organism>
<dbReference type="EMBL" id="JARDXE010000017">
    <property type="protein sequence ID" value="MDE8648112.1"/>
    <property type="molecule type" value="Genomic_DNA"/>
</dbReference>
<proteinExistence type="predicted"/>
<protein>
    <submittedName>
        <fullName evidence="1">Uncharacterized protein</fullName>
    </submittedName>
</protein>
<evidence type="ECO:0000313" key="1">
    <source>
        <dbReference type="EMBL" id="MDE8648112.1"/>
    </source>
</evidence>
<sequence length="106" mass="11776">MTISEVPDHPDFQILTNAAKIQNAKANESTKMEDDMGDIVDPESVLFAARLKTEQAQEALHKMKLDRGADFDLGKALTAFLMSGWVDGFMVGVRFQQMRAEQSEGN</sequence>
<dbReference type="AlphaFoldDB" id="A0AAW6LS76"/>
<dbReference type="Proteomes" id="UP001217325">
    <property type="component" value="Unassembled WGS sequence"/>
</dbReference>
<accession>A0AAW6LS76</accession>
<dbReference type="RefSeq" id="WP_275232349.1">
    <property type="nucleotide sequence ID" value="NZ_JARDXE010000017.1"/>
</dbReference>
<comment type="caution">
    <text evidence="1">The sequence shown here is derived from an EMBL/GenBank/DDBJ whole genome shotgun (WGS) entry which is preliminary data.</text>
</comment>